<evidence type="ECO:0000256" key="3">
    <source>
        <dbReference type="ARBA" id="ARBA00023163"/>
    </source>
</evidence>
<dbReference type="Pfam" id="PF09339">
    <property type="entry name" value="HTH_IclR"/>
    <property type="match status" value="1"/>
</dbReference>
<dbReference type="AlphaFoldDB" id="A0AA37TW58"/>
<dbReference type="Gene3D" id="3.30.450.40">
    <property type="match status" value="1"/>
</dbReference>
<name>A0AA37TW58_9RHOB</name>
<evidence type="ECO:0000256" key="2">
    <source>
        <dbReference type="ARBA" id="ARBA00023125"/>
    </source>
</evidence>
<evidence type="ECO:0000313" key="7">
    <source>
        <dbReference type="Proteomes" id="UP001157355"/>
    </source>
</evidence>
<dbReference type="Proteomes" id="UP001157355">
    <property type="component" value="Unassembled WGS sequence"/>
</dbReference>
<dbReference type="SUPFAM" id="SSF46785">
    <property type="entry name" value="Winged helix' DNA-binding domain"/>
    <property type="match status" value="1"/>
</dbReference>
<keyword evidence="1" id="KW-0805">Transcription regulation</keyword>
<dbReference type="RefSeq" id="WP_284325286.1">
    <property type="nucleotide sequence ID" value="NZ_BSPP01000007.1"/>
</dbReference>
<dbReference type="EMBL" id="BSPP01000007">
    <property type="protein sequence ID" value="GLS87105.1"/>
    <property type="molecule type" value="Genomic_DNA"/>
</dbReference>
<feature type="domain" description="HTH iclR-type" evidence="4">
    <location>
        <begin position="12"/>
        <end position="72"/>
    </location>
</feature>
<proteinExistence type="predicted"/>
<evidence type="ECO:0000259" key="4">
    <source>
        <dbReference type="PROSITE" id="PS51077"/>
    </source>
</evidence>
<keyword evidence="2" id="KW-0238">DNA-binding</keyword>
<dbReference type="PROSITE" id="PS51077">
    <property type="entry name" value="HTH_ICLR"/>
    <property type="match status" value="1"/>
</dbReference>
<comment type="caution">
    <text evidence="6">The sequence shown here is derived from an EMBL/GenBank/DDBJ whole genome shotgun (WGS) entry which is preliminary data.</text>
</comment>
<protein>
    <submittedName>
        <fullName evidence="6">Transcriptional regulator</fullName>
    </submittedName>
</protein>
<sequence>MSETDDDGRYRAPALDKGLDMLELLAAREEGMTLKDISTALDRSPTELYRMLDRLARRGYVARHGDTYALTMKLFLLAHLRPPIRRLVGQAMPVMRRFTNEAEQACHLVKYDRGDLVVIAQVEAPGYWGVTIRVGAQIGLVNSGSGHVILAFASPEERALMFEEHDLMPYEVAPPDLDARLAEVAEKGYEAMQSQQTPTVWNLSVPILGPNGTVLAALTCPFVRRLENPNAPDLDRVLALLRAGGDALSVTSTAH</sequence>
<reference evidence="6 7" key="1">
    <citation type="journal article" date="2014" name="Int. J. Syst. Evol. Microbiol.">
        <title>Complete genome sequence of Corynebacterium casei LMG S-19264T (=DSM 44701T), isolated from a smear-ripened cheese.</title>
        <authorList>
            <consortium name="US DOE Joint Genome Institute (JGI-PGF)"/>
            <person name="Walter F."/>
            <person name="Albersmeier A."/>
            <person name="Kalinowski J."/>
            <person name="Ruckert C."/>
        </authorList>
    </citation>
    <scope>NUCLEOTIDE SEQUENCE [LARGE SCALE GENOMIC DNA]</scope>
    <source>
        <strain evidence="6 7">NBRC 111766</strain>
    </source>
</reference>
<feature type="domain" description="IclR-ED" evidence="5">
    <location>
        <begin position="73"/>
        <end position="254"/>
    </location>
</feature>
<dbReference type="InterPro" id="IPR050707">
    <property type="entry name" value="HTH_MetabolicPath_Reg"/>
</dbReference>
<dbReference type="GO" id="GO:0003677">
    <property type="term" value="F:DNA binding"/>
    <property type="evidence" value="ECO:0007669"/>
    <property type="project" value="UniProtKB-KW"/>
</dbReference>
<evidence type="ECO:0000259" key="5">
    <source>
        <dbReference type="PROSITE" id="PS51078"/>
    </source>
</evidence>
<dbReference type="InterPro" id="IPR029016">
    <property type="entry name" value="GAF-like_dom_sf"/>
</dbReference>
<dbReference type="InterPro" id="IPR005471">
    <property type="entry name" value="Tscrpt_reg_IclR_N"/>
</dbReference>
<dbReference type="PROSITE" id="PS51078">
    <property type="entry name" value="ICLR_ED"/>
    <property type="match status" value="1"/>
</dbReference>
<evidence type="ECO:0000313" key="6">
    <source>
        <dbReference type="EMBL" id="GLS87105.1"/>
    </source>
</evidence>
<organism evidence="6 7">
    <name type="scientific">Cypionkella aquatica</name>
    <dbReference type="NCBI Taxonomy" id="1756042"/>
    <lineage>
        <taxon>Bacteria</taxon>
        <taxon>Pseudomonadati</taxon>
        <taxon>Pseudomonadota</taxon>
        <taxon>Alphaproteobacteria</taxon>
        <taxon>Rhodobacterales</taxon>
        <taxon>Paracoccaceae</taxon>
        <taxon>Cypionkella</taxon>
    </lineage>
</organism>
<dbReference type="InterPro" id="IPR014757">
    <property type="entry name" value="Tscrpt_reg_IclR_C"/>
</dbReference>
<keyword evidence="7" id="KW-1185">Reference proteome</keyword>
<accession>A0AA37TW58</accession>
<keyword evidence="3" id="KW-0804">Transcription</keyword>
<dbReference type="GO" id="GO:0045892">
    <property type="term" value="P:negative regulation of DNA-templated transcription"/>
    <property type="evidence" value="ECO:0007669"/>
    <property type="project" value="TreeGrafter"/>
</dbReference>
<dbReference type="InterPro" id="IPR036390">
    <property type="entry name" value="WH_DNA-bd_sf"/>
</dbReference>
<dbReference type="Pfam" id="PF01614">
    <property type="entry name" value="IclR_C"/>
    <property type="match status" value="1"/>
</dbReference>
<evidence type="ECO:0000256" key="1">
    <source>
        <dbReference type="ARBA" id="ARBA00023015"/>
    </source>
</evidence>
<dbReference type="PANTHER" id="PTHR30136">
    <property type="entry name" value="HELIX-TURN-HELIX TRANSCRIPTIONAL REGULATOR, ICLR FAMILY"/>
    <property type="match status" value="1"/>
</dbReference>
<dbReference type="Gene3D" id="1.10.10.10">
    <property type="entry name" value="Winged helix-like DNA-binding domain superfamily/Winged helix DNA-binding domain"/>
    <property type="match status" value="1"/>
</dbReference>
<dbReference type="SMART" id="SM00346">
    <property type="entry name" value="HTH_ICLR"/>
    <property type="match status" value="1"/>
</dbReference>
<dbReference type="GO" id="GO:0003700">
    <property type="term" value="F:DNA-binding transcription factor activity"/>
    <property type="evidence" value="ECO:0007669"/>
    <property type="project" value="TreeGrafter"/>
</dbReference>
<dbReference type="PANTHER" id="PTHR30136:SF7">
    <property type="entry name" value="HTH-TYPE TRANSCRIPTIONAL REGULATOR KDGR-RELATED"/>
    <property type="match status" value="1"/>
</dbReference>
<gene>
    <name evidence="6" type="ORF">GCM10010873_20790</name>
</gene>
<dbReference type="InterPro" id="IPR036388">
    <property type="entry name" value="WH-like_DNA-bd_sf"/>
</dbReference>
<dbReference type="SUPFAM" id="SSF55781">
    <property type="entry name" value="GAF domain-like"/>
    <property type="match status" value="1"/>
</dbReference>